<dbReference type="InterPro" id="IPR041577">
    <property type="entry name" value="RT_RNaseH_2"/>
</dbReference>
<dbReference type="GO" id="GO:0016779">
    <property type="term" value="F:nucleotidyltransferase activity"/>
    <property type="evidence" value="ECO:0007669"/>
    <property type="project" value="UniProtKB-KW"/>
</dbReference>
<feature type="compositionally biased region" description="Basic and acidic residues" evidence="9">
    <location>
        <begin position="435"/>
        <end position="448"/>
    </location>
</feature>
<evidence type="ECO:0000256" key="6">
    <source>
        <dbReference type="ARBA" id="ARBA00022759"/>
    </source>
</evidence>
<feature type="transmembrane region" description="Helical" evidence="10">
    <location>
        <begin position="2828"/>
        <end position="2854"/>
    </location>
</feature>
<dbReference type="PANTHER" id="PTHR33064:SF37">
    <property type="entry name" value="RIBONUCLEASE H"/>
    <property type="match status" value="1"/>
</dbReference>
<feature type="compositionally biased region" description="Basic and acidic residues" evidence="9">
    <location>
        <begin position="2279"/>
        <end position="2292"/>
    </location>
</feature>
<dbReference type="Gene3D" id="3.30.420.10">
    <property type="entry name" value="Ribonuclease H-like superfamily/Ribonuclease H"/>
    <property type="match status" value="2"/>
</dbReference>
<dbReference type="InterPro" id="IPR040643">
    <property type="entry name" value="MLVIN_C"/>
</dbReference>
<reference evidence="14 15" key="1">
    <citation type="submission" date="2024-09" db="EMBL/GenBank/DDBJ databases">
        <title>A chromosome-level genome assembly of Gray's grenadier anchovy, Coilia grayii.</title>
        <authorList>
            <person name="Fu Z."/>
        </authorList>
    </citation>
    <scope>NUCLEOTIDE SEQUENCE [LARGE SCALE GENOMIC DNA]</scope>
    <source>
        <strain evidence="14">G4</strain>
        <tissue evidence="14">Muscle</tissue>
    </source>
</reference>
<dbReference type="EC" id="3.1.26.4" evidence="2"/>
<name>A0ABD1JGV6_9TELE</name>
<evidence type="ECO:0000259" key="11">
    <source>
        <dbReference type="PROSITE" id="PS50878"/>
    </source>
</evidence>
<dbReference type="Gene3D" id="3.10.10.10">
    <property type="entry name" value="HIV Type 1 Reverse Transcriptase, subunit A, domain 1"/>
    <property type="match status" value="1"/>
</dbReference>
<dbReference type="InterPro" id="IPR000477">
    <property type="entry name" value="RT_dom"/>
</dbReference>
<feature type="region of interest" description="Disordered" evidence="9">
    <location>
        <begin position="337"/>
        <end position="372"/>
    </location>
</feature>
<feature type="domain" description="RNase H type-1" evidence="12">
    <location>
        <begin position="1534"/>
        <end position="1685"/>
    </location>
</feature>
<dbReference type="Proteomes" id="UP001591681">
    <property type="component" value="Unassembled WGS sequence"/>
</dbReference>
<keyword evidence="8" id="KW-0175">Coiled coil</keyword>
<feature type="coiled-coil region" evidence="8">
    <location>
        <begin position="293"/>
        <end position="326"/>
    </location>
</feature>
<keyword evidence="10" id="KW-0472">Membrane</keyword>
<evidence type="ECO:0000256" key="4">
    <source>
        <dbReference type="ARBA" id="ARBA00022695"/>
    </source>
</evidence>
<proteinExistence type="inferred from homology"/>
<dbReference type="SUPFAM" id="SSF56672">
    <property type="entry name" value="DNA/RNA polymerases"/>
    <property type="match status" value="1"/>
</dbReference>
<keyword evidence="5" id="KW-0540">Nuclease</keyword>
<dbReference type="GO" id="GO:0006259">
    <property type="term" value="P:DNA metabolic process"/>
    <property type="evidence" value="ECO:0007669"/>
    <property type="project" value="UniProtKB-ARBA"/>
</dbReference>
<dbReference type="GO" id="GO:0004523">
    <property type="term" value="F:RNA-DNA hybrid ribonuclease activity"/>
    <property type="evidence" value="ECO:0007669"/>
    <property type="project" value="UniProtKB-EC"/>
</dbReference>
<evidence type="ECO:0000256" key="1">
    <source>
        <dbReference type="ARBA" id="ARBA00010879"/>
    </source>
</evidence>
<evidence type="ECO:0000256" key="8">
    <source>
        <dbReference type="SAM" id="Coils"/>
    </source>
</evidence>
<feature type="compositionally biased region" description="Low complexity" evidence="9">
    <location>
        <begin position="2205"/>
        <end position="2217"/>
    </location>
</feature>
<evidence type="ECO:0000259" key="12">
    <source>
        <dbReference type="PROSITE" id="PS50879"/>
    </source>
</evidence>
<dbReference type="PROSITE" id="PS50878">
    <property type="entry name" value="RT_POL"/>
    <property type="match status" value="1"/>
</dbReference>
<keyword evidence="7" id="KW-0378">Hydrolase</keyword>
<keyword evidence="4" id="KW-0548">Nucleotidyltransferase</keyword>
<evidence type="ECO:0000256" key="3">
    <source>
        <dbReference type="ARBA" id="ARBA00022679"/>
    </source>
</evidence>
<feature type="compositionally biased region" description="Pro residues" evidence="9">
    <location>
        <begin position="357"/>
        <end position="370"/>
    </location>
</feature>
<dbReference type="Gene3D" id="3.10.20.370">
    <property type="match status" value="1"/>
</dbReference>
<feature type="region of interest" description="Disordered" evidence="9">
    <location>
        <begin position="2616"/>
        <end position="2662"/>
    </location>
</feature>
<dbReference type="Gene3D" id="1.10.287.210">
    <property type="match status" value="1"/>
</dbReference>
<dbReference type="Gene3D" id="3.30.70.270">
    <property type="match status" value="2"/>
</dbReference>
<dbReference type="EMBL" id="JBHFQA010000015">
    <property type="protein sequence ID" value="KAL2086294.1"/>
    <property type="molecule type" value="Genomic_DNA"/>
</dbReference>
<keyword evidence="10" id="KW-0812">Transmembrane</keyword>
<sequence length="2936" mass="331254">MALTRALEVLQTESDAEDLDFVTQGHCKHFWLENTWLGQGGEIKVWTSRGKEAAFGRLASAACIGVDPPEFEELSKEWPQIDWQRVLKRVWGISSAGTSVLFYLNRDLDSLTRGGPGNLGTITWQKDLHSIVRDELTAYRRRRVGSAGRVGDVSEVESRRIEGEGVQGFRLIDPSVRIKVELRQVWWCDNEASSERVKAGVTIKRARLEFDAHTSQVQVPRWGRLTVEDFAWEDLHPEMLQMSVPEETPIEEVIRHYPERAEIIRRHCEKWAKRTAGDIHPWPVRGALDLKLLTQMEVKVQEYERKDKSEKRKEKREREMETLQEFGRVARKKLVEKREKQEAQKPPCAKKLFPGGYRPPPYVPSAPPNSPEREDCMQDLTTLYPQLPIINFEAQQDEGTGAIKGQADVPDDPNMEELKKEVAQIGDMMRQVRAWQEKDEGKRKEESRSSGGESEAEGGQESENSIVAPKKQEKRKVRGLKVGKRVEKCYLQRGRWSREKLAKVLGREVGEKAFSSVEGTSRRRNRPVMKKSESWDSIHASSSGEEAEVDTHNTREKGDQLPKQEYHMGKSGQVQKQEYHVKQGDQLYEQKYLRRGDECHMEDSEGSAVERTSEDEDQEVADTHKPQFWKAREKQLTRLRDRVAEGYKQHGMSRGEVDQLIGQIIEENYHVRGRIDTLKDVDAGESQKARRWLRSLKRVEKDIQSFKISPGKSAAGSHSMGDDKRYILPMRGAGVVKKMGQTVKRLRDRKLGLIRRISRGSSSSSSESSQSSSSGQTSSDDERESEGKKSRQLPVKVLTKKEALKKEKQGNEDMKKVRKRLEQIEMQLHREKERESKGKGKQQMKGQRMMPIVEIEQSDEETMFPVVWKDERKVMTSHDKLYREAYDVDGATPHITIQVSIGGRERQVGHMVKRARALPWAEKAEEIVEGVREIKGEPFLQIRHCAELTGLPQIVEVVEPHIPERNEVRLTGYTRNCPFDNPYCLHGKYSGVGYRCWDEKFHKPLNREEQGELELQCGTRRWKMMLVSEGTDIHKNQLLKQVPEQVWAAGDFDIGLVKSVNPLEFKLKSGAKLPYQKQYPLSPAATEGIKDTIQGLLQAGVIQEVSESRCNTPIFPVLKADGVRWRMVQDLRPVNEAVEDWPADVPNPHTLLTNIPADAEVFSVIDMTQAFFSLPLAEQCKELFTFRYQGKIFVYNRLPQGFKHSPHIFNQALRNDLKHLRCRSSLLQYVDDLLIASPDVETCEKDTITVLRTLAEGGHKVSRKKLQFAESQVTYLGRLISQGQKGIAPDQIQAIVTLPRPQTVRQMMAFIGLIGFSSEWVECHEQKIAPLRAMIANAGTGNLKNKLTWTIDGEEAFHRMKGELQQAPALALPDYTKPFCLYVTVKKEEGRDAYMAGILTQAQCTGKSKRAIAYYCTKLDPVAQGYPPCYQGLEAIYTAYEKASSVTMGWPVVIYTSHAVVQLTEQGRFCLTPQRQLKYYDLSFCPDVTIKTCDSVTNPADRIPLEYEGTPHECVAESIAFSKLRPDLESEPLADSEVIYFVDGSSHSYDNRTHAGFSVVEMTAPGEFITIMCTPCRQPTSSQKAEIQSLTSACVLAKGKRATIYTDSAYSHNVCHIYGAQWKQRGFKRADGSPIQHQEQIQLLLSAMMLPKRLAICKCKAHKKGGDFVTLGNARADEVAKEAALQARMMGGETKEGQPHVIAPLLQPTGFMTTPCPTACPYVKGNPSCKWCANYGPEHTHHMEPLCCAMCQRGDCPVCYNKPCEPAKEYVSESLMLPVGRGQGRQAQATITLQPTVTIADIVQMQENAAHWEKEMWKQRGAKQDHDKMWRNHEGLMVAPTNLLSLLISDAHDMDHCARGQIKRKIYNEGFWAPNLQDVIDRKIEQCHVCNRFNVKPGLAAKPLGHIPLPAGPFKHVVIDYIDMGKTIRKFRYVLVVVDRFSRWVEACPAPGPDAETVIKFFTREIIPRFGIPEVISSDNGKAFVEKTWKKIMQALGVKQRYGCIYHPQSQGMVERANGTLKAKIAKICTSSNLNWLDALPIALMHMRTQTNRSLNLSPHEILTGRSFPSPRYRGEDRGPPLELLQREIRQYVQQLSLVHKTVYAQALRREPLQGPADEVQRPIQPGDWVFVRVFKRSSLQPRREGPFQVTRATPTAVQIRGSNVWYHLNFCCRAPDPSVPSAQPRHYGPPGHPPSTPDGPTPGPGQATQSPGLSGEPGPGDLPPGEGPSGAGSGGTFVPPAPLPPSLLHLHSPSSDPVAVSDGREPPASQHQSSGDLPTDHPWTRRDKTKDSMSNVDIVSSVDGMSDVNVVSNVQTSVKNKKMKSKGGKNAESIRGWLDAQETEGRTGQNMWYRWAEYTAKTTVPGKGCYVCSQAQGDKVVIPVPWRSDDADTEPSNCYGPLKPVSYTPFACVLIAGNRKGRETMKKRQQYLDSDHGQFVLAYTTLLRTQSSGQRKYDTGYQCDKEFVDWPELRQDEVVDYRIGQGFQFECFKQPIRERGAVDVGIFEGECNKTWTWVRRGTHQQGSWNSESDGWWTGERQGAECSQNKQDYPEQAKGDLIMNVYDWWLKLPQEVPLADLWWACGKRRGLTSTLPAKWTGVCTRVTMMQGAKIMTWSSKRKSAKQEKDSRNKRDSPEMRQRVAREVGRMSPPAGSESGELKGKSEITRFEYAGYLDAIGQPRGIPEQYKARNEVKAGFESILPQIAINKNVEWINYIYYNQQRFINHSHDALQALGTQLDATSRMAVQNRMVLDWMLAKEGGVCAKFGSYCCTYIPNNTAPDGAFTKAMIKLRRLRDEVTENAGKNTFESPLTGWFQNAFGFGWGAWAAKVLMGIVLAILAISLIICCLVPVLRSLAVRLVASKLPQMPLVLQFDEDCNMLLRGSQDLLDSYIDSPVIDPVTVMVPTDVGEEDILLWEQNSDTETKASQGKGMMV</sequence>
<evidence type="ECO:0000259" key="13">
    <source>
        <dbReference type="PROSITE" id="PS50994"/>
    </source>
</evidence>
<gene>
    <name evidence="14" type="ORF">ACEWY4_017353</name>
</gene>
<dbReference type="Pfam" id="PF00075">
    <property type="entry name" value="RNase_H"/>
    <property type="match status" value="1"/>
</dbReference>
<evidence type="ECO:0000256" key="9">
    <source>
        <dbReference type="SAM" id="MobiDB-lite"/>
    </source>
</evidence>
<keyword evidence="6" id="KW-0255">Endonuclease</keyword>
<dbReference type="InterPro" id="IPR018154">
    <property type="entry name" value="TLV/ENV_coat_polyprotein"/>
</dbReference>
<dbReference type="InterPro" id="IPR036397">
    <property type="entry name" value="RNaseH_sf"/>
</dbReference>
<dbReference type="PROSITE" id="PS50994">
    <property type="entry name" value="INTEGRASE"/>
    <property type="match status" value="1"/>
</dbReference>
<feature type="compositionally biased region" description="Basic and acidic residues" evidence="9">
    <location>
        <begin position="549"/>
        <end position="568"/>
    </location>
</feature>
<feature type="region of interest" description="Disordered" evidence="9">
    <location>
        <begin position="748"/>
        <end position="848"/>
    </location>
</feature>
<dbReference type="Pfam" id="PF00665">
    <property type="entry name" value="rve"/>
    <property type="match status" value="1"/>
</dbReference>
<evidence type="ECO:0000313" key="15">
    <source>
        <dbReference type="Proteomes" id="UP001591681"/>
    </source>
</evidence>
<dbReference type="Pfam" id="PF00429">
    <property type="entry name" value="TLV_coat"/>
    <property type="match status" value="1"/>
</dbReference>
<feature type="domain" description="Integrase catalytic" evidence="13">
    <location>
        <begin position="1909"/>
        <end position="2067"/>
    </location>
</feature>
<dbReference type="InterPro" id="IPR002156">
    <property type="entry name" value="RNaseH_domain"/>
</dbReference>
<evidence type="ECO:0000313" key="14">
    <source>
        <dbReference type="EMBL" id="KAL2086294.1"/>
    </source>
</evidence>
<evidence type="ECO:0000256" key="5">
    <source>
        <dbReference type="ARBA" id="ARBA00022722"/>
    </source>
</evidence>
<feature type="region of interest" description="Disordered" evidence="9">
    <location>
        <begin position="2180"/>
        <end position="2295"/>
    </location>
</feature>
<dbReference type="InterPro" id="IPR043502">
    <property type="entry name" value="DNA/RNA_pol_sf"/>
</dbReference>
<feature type="compositionally biased region" description="Basic and acidic residues" evidence="9">
    <location>
        <begin position="2624"/>
        <end position="2648"/>
    </location>
</feature>
<feature type="domain" description="Reverse transcriptase" evidence="11">
    <location>
        <begin position="1098"/>
        <end position="1280"/>
    </location>
</feature>
<feature type="region of interest" description="Disordered" evidence="9">
    <location>
        <begin position="428"/>
        <end position="479"/>
    </location>
</feature>
<comment type="similarity">
    <text evidence="1">Belongs to the beta type-B retroviral polymerase family. HERV class-II K(HML-2) pol subfamily.</text>
</comment>
<feature type="compositionally biased region" description="Low complexity" evidence="9">
    <location>
        <begin position="2247"/>
        <end position="2258"/>
    </location>
</feature>
<evidence type="ECO:0000256" key="7">
    <source>
        <dbReference type="ARBA" id="ARBA00022801"/>
    </source>
</evidence>
<comment type="caution">
    <text evidence="14">The sequence shown here is derived from an EMBL/GenBank/DDBJ whole genome shotgun (WGS) entry which is preliminary data.</text>
</comment>
<feature type="region of interest" description="Disordered" evidence="9">
    <location>
        <begin position="598"/>
        <end position="624"/>
    </location>
</feature>
<dbReference type="SUPFAM" id="SSF58069">
    <property type="entry name" value="Virus ectodomain"/>
    <property type="match status" value="1"/>
</dbReference>
<dbReference type="Pfam" id="PF18697">
    <property type="entry name" value="MLVIN_C"/>
    <property type="match status" value="1"/>
</dbReference>
<dbReference type="InterPro" id="IPR051320">
    <property type="entry name" value="Viral_Replic_Matur_Polypro"/>
</dbReference>
<keyword evidence="10" id="KW-1133">Transmembrane helix</keyword>
<dbReference type="PROSITE" id="PS50879">
    <property type="entry name" value="RNASE_H_1"/>
    <property type="match status" value="1"/>
</dbReference>
<feature type="compositionally biased region" description="Pro residues" evidence="9">
    <location>
        <begin position="2191"/>
        <end position="2204"/>
    </location>
</feature>
<keyword evidence="15" id="KW-1185">Reference proteome</keyword>
<dbReference type="Gene3D" id="2.30.30.850">
    <property type="match status" value="1"/>
</dbReference>
<accession>A0ABD1JGV6</accession>
<dbReference type="PANTHER" id="PTHR33064">
    <property type="entry name" value="POL PROTEIN"/>
    <property type="match status" value="1"/>
</dbReference>
<feature type="region of interest" description="Disordered" evidence="9">
    <location>
        <begin position="511"/>
        <end position="582"/>
    </location>
</feature>
<dbReference type="InterPro" id="IPR001584">
    <property type="entry name" value="Integrase_cat-core"/>
</dbReference>
<feature type="compositionally biased region" description="Basic and acidic residues" evidence="9">
    <location>
        <begin position="799"/>
        <end position="838"/>
    </location>
</feature>
<feature type="compositionally biased region" description="Basic residues" evidence="9">
    <location>
        <begin position="748"/>
        <end position="758"/>
    </location>
</feature>
<dbReference type="InterPro" id="IPR012337">
    <property type="entry name" value="RNaseH-like_sf"/>
</dbReference>
<organism evidence="14 15">
    <name type="scientific">Coilia grayii</name>
    <name type="common">Gray's grenadier anchovy</name>
    <dbReference type="NCBI Taxonomy" id="363190"/>
    <lineage>
        <taxon>Eukaryota</taxon>
        <taxon>Metazoa</taxon>
        <taxon>Chordata</taxon>
        <taxon>Craniata</taxon>
        <taxon>Vertebrata</taxon>
        <taxon>Euteleostomi</taxon>
        <taxon>Actinopterygii</taxon>
        <taxon>Neopterygii</taxon>
        <taxon>Teleostei</taxon>
        <taxon>Clupei</taxon>
        <taxon>Clupeiformes</taxon>
        <taxon>Clupeoidei</taxon>
        <taxon>Engraulidae</taxon>
        <taxon>Coilinae</taxon>
        <taxon>Coilia</taxon>
    </lineage>
</organism>
<dbReference type="Pfam" id="PF17919">
    <property type="entry name" value="RT_RNaseH_2"/>
    <property type="match status" value="1"/>
</dbReference>
<keyword evidence="3" id="KW-0808">Transferase</keyword>
<dbReference type="InterPro" id="IPR043128">
    <property type="entry name" value="Rev_trsase/Diguanyl_cyclase"/>
</dbReference>
<dbReference type="Pfam" id="PF00078">
    <property type="entry name" value="RVT_1"/>
    <property type="match status" value="1"/>
</dbReference>
<evidence type="ECO:0000256" key="10">
    <source>
        <dbReference type="SAM" id="Phobius"/>
    </source>
</evidence>
<dbReference type="Gene3D" id="1.10.340.70">
    <property type="match status" value="1"/>
</dbReference>
<evidence type="ECO:0000256" key="2">
    <source>
        <dbReference type="ARBA" id="ARBA00012180"/>
    </source>
</evidence>
<dbReference type="SUPFAM" id="SSF53098">
    <property type="entry name" value="Ribonuclease H-like"/>
    <property type="match status" value="2"/>
</dbReference>
<protein>
    <recommendedName>
        <fullName evidence="2">ribonuclease H</fullName>
        <ecNumber evidence="2">3.1.26.4</ecNumber>
    </recommendedName>
</protein>
<feature type="compositionally biased region" description="Low complexity" evidence="9">
    <location>
        <begin position="759"/>
        <end position="778"/>
    </location>
</feature>